<proteinExistence type="predicted"/>
<reference evidence="2" key="1">
    <citation type="journal article" date="2022" name="Mol. Ecol. Resour.">
        <title>The genomes of chicory, endive, great burdock and yacon provide insights into Asteraceae palaeo-polyploidization history and plant inulin production.</title>
        <authorList>
            <person name="Fan W."/>
            <person name="Wang S."/>
            <person name="Wang H."/>
            <person name="Wang A."/>
            <person name="Jiang F."/>
            <person name="Liu H."/>
            <person name="Zhao H."/>
            <person name="Xu D."/>
            <person name="Zhang Y."/>
        </authorList>
    </citation>
    <scope>NUCLEOTIDE SEQUENCE [LARGE SCALE GENOMIC DNA]</scope>
    <source>
        <strain evidence="2">cv. Niubang</strain>
    </source>
</reference>
<evidence type="ECO:0000313" key="2">
    <source>
        <dbReference type="Proteomes" id="UP001055879"/>
    </source>
</evidence>
<accession>A0ACB9CH10</accession>
<keyword evidence="2" id="KW-1185">Reference proteome</keyword>
<sequence length="123" mass="14400">MKKLGFTPRNVKSTNQKHTSPILIGFSFQNPSIEITHSSTIIRKLLKIQFLCSNYAPFCIFFVFVFFVFMLVQLLFHHFLHIKQTIFLHPNCCKSVCWCFVTNFLSILFECSSLGWVVSRHFS</sequence>
<dbReference type="EMBL" id="CM042050">
    <property type="protein sequence ID" value="KAI3733540.1"/>
    <property type="molecule type" value="Genomic_DNA"/>
</dbReference>
<reference evidence="1 2" key="2">
    <citation type="journal article" date="2022" name="Mol. Ecol. Resour.">
        <title>The genomes of chicory, endive, great burdock and yacon provide insights into Asteraceae paleo-polyploidization history and plant inulin production.</title>
        <authorList>
            <person name="Fan W."/>
            <person name="Wang S."/>
            <person name="Wang H."/>
            <person name="Wang A."/>
            <person name="Jiang F."/>
            <person name="Liu H."/>
            <person name="Zhao H."/>
            <person name="Xu D."/>
            <person name="Zhang Y."/>
        </authorList>
    </citation>
    <scope>NUCLEOTIDE SEQUENCE [LARGE SCALE GENOMIC DNA]</scope>
    <source>
        <strain evidence="2">cv. Niubang</strain>
    </source>
</reference>
<dbReference type="Proteomes" id="UP001055879">
    <property type="component" value="Linkage Group LG04"/>
</dbReference>
<protein>
    <submittedName>
        <fullName evidence="1">Uncharacterized protein</fullName>
    </submittedName>
</protein>
<name>A0ACB9CH10_ARCLA</name>
<comment type="caution">
    <text evidence="1">The sequence shown here is derived from an EMBL/GenBank/DDBJ whole genome shotgun (WGS) entry which is preliminary data.</text>
</comment>
<organism evidence="1 2">
    <name type="scientific">Arctium lappa</name>
    <name type="common">Greater burdock</name>
    <name type="synonym">Lappa major</name>
    <dbReference type="NCBI Taxonomy" id="4217"/>
    <lineage>
        <taxon>Eukaryota</taxon>
        <taxon>Viridiplantae</taxon>
        <taxon>Streptophyta</taxon>
        <taxon>Embryophyta</taxon>
        <taxon>Tracheophyta</taxon>
        <taxon>Spermatophyta</taxon>
        <taxon>Magnoliopsida</taxon>
        <taxon>eudicotyledons</taxon>
        <taxon>Gunneridae</taxon>
        <taxon>Pentapetalae</taxon>
        <taxon>asterids</taxon>
        <taxon>campanulids</taxon>
        <taxon>Asterales</taxon>
        <taxon>Asteraceae</taxon>
        <taxon>Carduoideae</taxon>
        <taxon>Cardueae</taxon>
        <taxon>Arctiinae</taxon>
        <taxon>Arctium</taxon>
    </lineage>
</organism>
<gene>
    <name evidence="1" type="ORF">L6452_12983</name>
</gene>
<evidence type="ECO:0000313" key="1">
    <source>
        <dbReference type="EMBL" id="KAI3733540.1"/>
    </source>
</evidence>